<dbReference type="AlphaFoldDB" id="A0A645IZN2"/>
<evidence type="ECO:0000313" key="1">
    <source>
        <dbReference type="EMBL" id="MPN55929.1"/>
    </source>
</evidence>
<gene>
    <name evidence="1" type="ORF">SDC9_203613</name>
</gene>
<organism evidence="1">
    <name type="scientific">bioreactor metagenome</name>
    <dbReference type="NCBI Taxonomy" id="1076179"/>
    <lineage>
        <taxon>unclassified sequences</taxon>
        <taxon>metagenomes</taxon>
        <taxon>ecological metagenomes</taxon>
    </lineage>
</organism>
<sequence>MVPSIPATLMKTATVFNLQAGTMSVIQALNDEDFKVVPRKPETYFTGDAVAAEASR</sequence>
<comment type="caution">
    <text evidence="1">The sequence shown here is derived from an EMBL/GenBank/DDBJ whole genome shotgun (WGS) entry which is preliminary data.</text>
</comment>
<dbReference type="EMBL" id="VSSQ01125693">
    <property type="protein sequence ID" value="MPN55929.1"/>
    <property type="molecule type" value="Genomic_DNA"/>
</dbReference>
<accession>A0A645IZN2</accession>
<reference evidence="1" key="1">
    <citation type="submission" date="2019-08" db="EMBL/GenBank/DDBJ databases">
        <authorList>
            <person name="Kucharzyk K."/>
            <person name="Murdoch R.W."/>
            <person name="Higgins S."/>
            <person name="Loffler F."/>
        </authorList>
    </citation>
    <scope>NUCLEOTIDE SEQUENCE</scope>
</reference>
<protein>
    <submittedName>
        <fullName evidence="1">Uncharacterized protein</fullName>
    </submittedName>
</protein>
<proteinExistence type="predicted"/>
<name>A0A645IZN2_9ZZZZ</name>